<dbReference type="RefSeq" id="WP_379099971.1">
    <property type="nucleotide sequence ID" value="NZ_JBHUGZ010000011.1"/>
</dbReference>
<name>A0ABW4UDG1_9HYPH</name>
<proteinExistence type="predicted"/>
<accession>A0ABW4UDG1</accession>
<protein>
    <submittedName>
        <fullName evidence="1">Uncharacterized protein</fullName>
    </submittedName>
</protein>
<comment type="caution">
    <text evidence="1">The sequence shown here is derived from an EMBL/GenBank/DDBJ whole genome shotgun (WGS) entry which is preliminary data.</text>
</comment>
<sequence length="194" mass="22136">MPNRFLVENASGWVAPLPQFAREELARHWPDVSIEWIETELGYYLLVRDAADRQPEPADIKKRYLRIKQRAKELRADVRWLRGNNLGDMLQQSAPLEYFDNLKNLERELVVLDAVLPKADKHLPEGHQGNPRHRLVEVLIEMLDSRGLAVDKRPNGALCSILGILLQAAGEPSENVVEIVKPVLAAWLKKKAKE</sequence>
<evidence type="ECO:0000313" key="2">
    <source>
        <dbReference type="Proteomes" id="UP001597405"/>
    </source>
</evidence>
<reference evidence="2" key="1">
    <citation type="journal article" date="2019" name="Int. J. Syst. Evol. Microbiol.">
        <title>The Global Catalogue of Microorganisms (GCM) 10K type strain sequencing project: providing services to taxonomists for standard genome sequencing and annotation.</title>
        <authorList>
            <consortium name="The Broad Institute Genomics Platform"/>
            <consortium name="The Broad Institute Genome Sequencing Center for Infectious Disease"/>
            <person name="Wu L."/>
            <person name="Ma J."/>
        </authorList>
    </citation>
    <scope>NUCLEOTIDE SEQUENCE [LARGE SCALE GENOMIC DNA]</scope>
    <source>
        <strain evidence="2">CGMCC 1.16225</strain>
    </source>
</reference>
<dbReference type="EMBL" id="JBHUGZ010000011">
    <property type="protein sequence ID" value="MFD1984214.1"/>
    <property type="molecule type" value="Genomic_DNA"/>
</dbReference>
<evidence type="ECO:0000313" key="1">
    <source>
        <dbReference type="EMBL" id="MFD1984214.1"/>
    </source>
</evidence>
<gene>
    <name evidence="1" type="ORF">ACFSOZ_16305</name>
</gene>
<organism evidence="1 2">
    <name type="scientific">Mesorhizobium newzealandense</name>
    <dbReference type="NCBI Taxonomy" id="1300302"/>
    <lineage>
        <taxon>Bacteria</taxon>
        <taxon>Pseudomonadati</taxon>
        <taxon>Pseudomonadota</taxon>
        <taxon>Alphaproteobacteria</taxon>
        <taxon>Hyphomicrobiales</taxon>
        <taxon>Phyllobacteriaceae</taxon>
        <taxon>Mesorhizobium</taxon>
    </lineage>
</organism>
<keyword evidence="2" id="KW-1185">Reference proteome</keyword>
<dbReference type="Proteomes" id="UP001597405">
    <property type="component" value="Unassembled WGS sequence"/>
</dbReference>